<dbReference type="PANTHER" id="PTHR37984">
    <property type="entry name" value="PROTEIN CBG26694"/>
    <property type="match status" value="1"/>
</dbReference>
<evidence type="ECO:0000256" key="2">
    <source>
        <dbReference type="SAM" id="MobiDB-lite"/>
    </source>
</evidence>
<dbReference type="PROSITE" id="PS50158">
    <property type="entry name" value="ZF_CCHC"/>
    <property type="match status" value="2"/>
</dbReference>
<dbReference type="InterPro" id="IPR050951">
    <property type="entry name" value="Retrovirus_Pol_polyprotein"/>
</dbReference>
<dbReference type="GO" id="GO:0003676">
    <property type="term" value="F:nucleic acid binding"/>
    <property type="evidence" value="ECO:0007669"/>
    <property type="project" value="InterPro"/>
</dbReference>
<comment type="caution">
    <text evidence="4">The sequence shown here is derived from an EMBL/GenBank/DDBJ whole genome shotgun (WGS) entry which is preliminary data.</text>
</comment>
<dbReference type="Pfam" id="PF03732">
    <property type="entry name" value="Retrotrans_gag"/>
    <property type="match status" value="1"/>
</dbReference>
<dbReference type="SUPFAM" id="SSF57756">
    <property type="entry name" value="Retrovirus zinc finger-like domains"/>
    <property type="match status" value="1"/>
</dbReference>
<dbReference type="Gene3D" id="1.10.340.70">
    <property type="match status" value="1"/>
</dbReference>
<feature type="compositionally biased region" description="Basic and acidic residues" evidence="2">
    <location>
        <begin position="26"/>
        <end position="41"/>
    </location>
</feature>
<dbReference type="Pfam" id="PF17921">
    <property type="entry name" value="Integrase_H2C2"/>
    <property type="match status" value="1"/>
</dbReference>
<organism evidence="4">
    <name type="scientific">Tanacetum cinerariifolium</name>
    <name type="common">Dalmatian daisy</name>
    <name type="synonym">Chrysanthemum cinerariifolium</name>
    <dbReference type="NCBI Taxonomy" id="118510"/>
    <lineage>
        <taxon>Eukaryota</taxon>
        <taxon>Viridiplantae</taxon>
        <taxon>Streptophyta</taxon>
        <taxon>Embryophyta</taxon>
        <taxon>Tracheophyta</taxon>
        <taxon>Spermatophyta</taxon>
        <taxon>Magnoliopsida</taxon>
        <taxon>eudicotyledons</taxon>
        <taxon>Gunneridae</taxon>
        <taxon>Pentapetalae</taxon>
        <taxon>asterids</taxon>
        <taxon>campanulids</taxon>
        <taxon>Asterales</taxon>
        <taxon>Asteraceae</taxon>
        <taxon>Asteroideae</taxon>
        <taxon>Anthemideae</taxon>
        <taxon>Anthemidinae</taxon>
        <taxon>Tanacetum</taxon>
    </lineage>
</organism>
<dbReference type="AlphaFoldDB" id="A0A6L2LRZ7"/>
<dbReference type="InterPro" id="IPR036875">
    <property type="entry name" value="Znf_CCHC_sf"/>
</dbReference>
<feature type="region of interest" description="Disordered" evidence="2">
    <location>
        <begin position="1"/>
        <end position="59"/>
    </location>
</feature>
<dbReference type="InterPro" id="IPR043502">
    <property type="entry name" value="DNA/RNA_pol_sf"/>
</dbReference>
<dbReference type="EMBL" id="BKCJ010005046">
    <property type="protein sequence ID" value="GEU64581.1"/>
    <property type="molecule type" value="Genomic_DNA"/>
</dbReference>
<keyword evidence="1" id="KW-0863">Zinc-finger</keyword>
<dbReference type="PANTHER" id="PTHR37984:SF5">
    <property type="entry name" value="PROTEIN NYNRIN-LIKE"/>
    <property type="match status" value="1"/>
</dbReference>
<dbReference type="InterPro" id="IPR005162">
    <property type="entry name" value="Retrotrans_gag_dom"/>
</dbReference>
<dbReference type="InterPro" id="IPR041588">
    <property type="entry name" value="Integrase_H2C2"/>
</dbReference>
<feature type="domain" description="CCHC-type" evidence="3">
    <location>
        <begin position="273"/>
        <end position="287"/>
    </location>
</feature>
<feature type="domain" description="CCHC-type" evidence="3">
    <location>
        <begin position="306"/>
        <end position="321"/>
    </location>
</feature>
<dbReference type="Gene3D" id="4.10.60.10">
    <property type="entry name" value="Zinc finger, CCHC-type"/>
    <property type="match status" value="1"/>
</dbReference>
<gene>
    <name evidence="4" type="ORF">Tci_036559</name>
</gene>
<reference evidence="4" key="1">
    <citation type="journal article" date="2019" name="Sci. Rep.">
        <title>Draft genome of Tanacetum cinerariifolium, the natural source of mosquito coil.</title>
        <authorList>
            <person name="Yamashiro T."/>
            <person name="Shiraishi A."/>
            <person name="Satake H."/>
            <person name="Nakayama K."/>
        </authorList>
    </citation>
    <scope>NUCLEOTIDE SEQUENCE</scope>
</reference>
<sequence length="720" mass="81671">MPPRITTRSAGRPAVASRGGGTGGRAGRDGGRTRGRSDEIGGRGGQVGGQDSEVNDGVDGVPDFSTIIAQHLQNLLPTIVAQVGSQGSDQGNGRNQNGDVVNENIMGDVSNVIGNNDRRGCTYKEFLACSPKEYDGKGGMSWEDFKTMTRDEYCPSNEMQKLKTELWNHTMVGAGHAAYIDRFYELARLVPHSGTLENKRIERNGSIKNNPEKRGNGGEPSKDRNGSDDNKRTRTGNAFATTANPVRKEYMGTTPMCTTYNYHHPPEIPCRVCFNCNRLGHFDKDCRGVPRNVKPINARNPTARACYECGSTDHIKAACPRLTQTLRPEGYHQNQVVTVNRRRGHRNDGNQARGRAFLLGAEEARQDPNIMTGLPSIREIKFRIELVPGAIPVVKSPYRLAPSEMEELSGQLKELQDKGSQYFSKIDLRSGYHQLRVHDDDIPKIALRTRYGHFEFIVIPFGLTNAPTTREEHEVHQGLIFELLKEEKVYAKFSKCEFWLREVQFHGYVINGDDINVDPGKIEAVKSWEAPRNLSEVCLFLGLAWYYRRFIENYFKIAKSLIVLTQKTLPDDLKDFMVCCDAFGLGLGYVLMQKELFSDYDCEIRYHPGKANVVADELRLQRGLDEMIEHRDDGTLYYLDRIWVLLKGDVRTLIIDEAHKSKYYVHPRADKMYYDLRDRYLWSRMKKYIAMYVSRCLTCLKVKAKHQRPSGLLQQPEIPE</sequence>
<evidence type="ECO:0000256" key="1">
    <source>
        <dbReference type="PROSITE-ProRule" id="PRU00047"/>
    </source>
</evidence>
<dbReference type="SMART" id="SM00343">
    <property type="entry name" value="ZnF_C2HC"/>
    <property type="match status" value="2"/>
</dbReference>
<name>A0A6L2LRZ7_TANCI</name>
<dbReference type="InterPro" id="IPR043128">
    <property type="entry name" value="Rev_trsase/Diguanyl_cyclase"/>
</dbReference>
<protein>
    <recommendedName>
        <fullName evidence="3">CCHC-type domain-containing protein</fullName>
    </recommendedName>
</protein>
<feature type="region of interest" description="Disordered" evidence="2">
    <location>
        <begin position="200"/>
        <end position="238"/>
    </location>
</feature>
<accession>A0A6L2LRZ7</accession>
<proteinExistence type="predicted"/>
<keyword evidence="1" id="KW-0862">Zinc</keyword>
<evidence type="ECO:0000313" key="4">
    <source>
        <dbReference type="EMBL" id="GEU64581.1"/>
    </source>
</evidence>
<dbReference type="InterPro" id="IPR001878">
    <property type="entry name" value="Znf_CCHC"/>
</dbReference>
<feature type="compositionally biased region" description="Basic and acidic residues" evidence="2">
    <location>
        <begin position="200"/>
        <end position="232"/>
    </location>
</feature>
<dbReference type="GO" id="GO:0008270">
    <property type="term" value="F:zinc ion binding"/>
    <property type="evidence" value="ECO:0007669"/>
    <property type="project" value="UniProtKB-KW"/>
</dbReference>
<dbReference type="SUPFAM" id="SSF56672">
    <property type="entry name" value="DNA/RNA polymerases"/>
    <property type="match status" value="1"/>
</dbReference>
<keyword evidence="1" id="KW-0479">Metal-binding</keyword>
<dbReference type="Pfam" id="PF00098">
    <property type="entry name" value="zf-CCHC"/>
    <property type="match status" value="1"/>
</dbReference>
<dbReference type="CDD" id="cd01647">
    <property type="entry name" value="RT_LTR"/>
    <property type="match status" value="1"/>
</dbReference>
<evidence type="ECO:0000259" key="3">
    <source>
        <dbReference type="PROSITE" id="PS50158"/>
    </source>
</evidence>
<dbReference type="Gene3D" id="3.30.70.270">
    <property type="match status" value="3"/>
</dbReference>
<dbReference type="Gene3D" id="3.10.10.10">
    <property type="entry name" value="HIV Type 1 Reverse Transcriptase, subunit A, domain 1"/>
    <property type="match status" value="1"/>
</dbReference>